<dbReference type="Proteomes" id="UP000790833">
    <property type="component" value="Unassembled WGS sequence"/>
</dbReference>
<keyword evidence="1" id="KW-0472">Membrane</keyword>
<dbReference type="GO" id="GO:0016301">
    <property type="term" value="F:kinase activity"/>
    <property type="evidence" value="ECO:0007669"/>
    <property type="project" value="UniProtKB-KW"/>
</dbReference>
<keyword evidence="2" id="KW-0418">Kinase</keyword>
<dbReference type="InterPro" id="IPR036915">
    <property type="entry name" value="Cyclin-like_sf"/>
</dbReference>
<dbReference type="SUPFAM" id="SSF47954">
    <property type="entry name" value="Cyclin-like"/>
    <property type="match status" value="2"/>
</dbReference>
<accession>A0A9P7V7Z3</accession>
<keyword evidence="3" id="KW-1185">Reference proteome</keyword>
<comment type="caution">
    <text evidence="2">The sequence shown here is derived from an EMBL/GenBank/DDBJ whole genome shotgun (WGS) entry which is preliminary data.</text>
</comment>
<dbReference type="AlphaFoldDB" id="A0A9P7V7Z3"/>
<dbReference type="GeneID" id="66114551"/>
<proteinExistence type="predicted"/>
<dbReference type="OrthoDB" id="4951845at2759"/>
<dbReference type="GO" id="GO:0016538">
    <property type="term" value="F:cyclin-dependent protein serine/threonine kinase regulator activity"/>
    <property type="evidence" value="ECO:0007669"/>
    <property type="project" value="InterPro"/>
</dbReference>
<dbReference type="InterPro" id="IPR043198">
    <property type="entry name" value="Cyclin/Ssn8"/>
</dbReference>
<evidence type="ECO:0000313" key="3">
    <source>
        <dbReference type="Proteomes" id="UP000790833"/>
    </source>
</evidence>
<keyword evidence="2" id="KW-0808">Transferase</keyword>
<reference evidence="2" key="1">
    <citation type="submission" date="2021-03" db="EMBL/GenBank/DDBJ databases">
        <authorList>
            <person name="Palmer J.M."/>
        </authorList>
    </citation>
    <scope>NUCLEOTIDE SEQUENCE</scope>
    <source>
        <strain evidence="2">ARV_011</strain>
    </source>
</reference>
<dbReference type="GO" id="GO:0006357">
    <property type="term" value="P:regulation of transcription by RNA polymerase II"/>
    <property type="evidence" value="ECO:0007669"/>
    <property type="project" value="InterPro"/>
</dbReference>
<gene>
    <name evidence="2" type="primary">CTK2</name>
    <name evidence="2" type="ORF">KQ657_001177</name>
</gene>
<feature type="transmembrane region" description="Helical" evidence="1">
    <location>
        <begin position="94"/>
        <end position="113"/>
    </location>
</feature>
<sequence length="313" mass="36303">MLYYQRWYLLNEFDDDWQEGTNDINDKKFDPYTVAMASLFLASKNEDCIKKLSDIQAVGNKLRDLDTGDKEQFILFQRKCILNIEFKMLQVIKFNFMSDTMVPSIDSLVVIFAKKLGIGYKNTMFSWLVTFDIMSTLLGIMIPPHCIALAIVIITLNFKPKQLSVNPLINVTKNTDDAADILSDDKLNAILESIDCMQDFKAPESLVNEAIIYVLNYYIHQMKYSILNEYIPRIDEESGKEQIFKFMDLKSKFNDLQVLDTWVSSHQKVLNEDGYLKTWDYSTAQKGSVRFLQSNKRRRFALELKVPGKPENV</sequence>
<keyword evidence="1" id="KW-0812">Transmembrane</keyword>
<keyword evidence="1" id="KW-1133">Transmembrane helix</keyword>
<dbReference type="RefSeq" id="XP_043048609.1">
    <property type="nucleotide sequence ID" value="XM_043191977.1"/>
</dbReference>
<dbReference type="Gene3D" id="1.10.472.10">
    <property type="entry name" value="Cyclin-like"/>
    <property type="match status" value="1"/>
</dbReference>
<name>A0A9P7V7Z3_9ASCO</name>
<dbReference type="EMBL" id="JAHMUF010000014">
    <property type="protein sequence ID" value="KAG7193060.1"/>
    <property type="molecule type" value="Genomic_DNA"/>
</dbReference>
<evidence type="ECO:0000313" key="2">
    <source>
        <dbReference type="EMBL" id="KAG7193060.1"/>
    </source>
</evidence>
<dbReference type="PANTHER" id="PTHR10026">
    <property type="entry name" value="CYCLIN"/>
    <property type="match status" value="1"/>
</dbReference>
<protein>
    <submittedName>
        <fullName evidence="2">RNA polymerase II C-terminal domain kinase beta subunit</fullName>
    </submittedName>
</protein>
<evidence type="ECO:0000256" key="1">
    <source>
        <dbReference type="SAM" id="Phobius"/>
    </source>
</evidence>
<feature type="transmembrane region" description="Helical" evidence="1">
    <location>
        <begin position="133"/>
        <end position="156"/>
    </location>
</feature>
<organism evidence="2 3">
    <name type="scientific">Scheffersomyces spartinae</name>
    <dbReference type="NCBI Taxonomy" id="45513"/>
    <lineage>
        <taxon>Eukaryota</taxon>
        <taxon>Fungi</taxon>
        <taxon>Dikarya</taxon>
        <taxon>Ascomycota</taxon>
        <taxon>Saccharomycotina</taxon>
        <taxon>Pichiomycetes</taxon>
        <taxon>Debaryomycetaceae</taxon>
        <taxon>Scheffersomyces</taxon>
    </lineage>
</organism>